<organism evidence="3">
    <name type="scientific">marine sediment metagenome</name>
    <dbReference type="NCBI Taxonomy" id="412755"/>
    <lineage>
        <taxon>unclassified sequences</taxon>
        <taxon>metagenomes</taxon>
        <taxon>ecological metagenomes</taxon>
    </lineage>
</organism>
<evidence type="ECO:0000259" key="2">
    <source>
        <dbReference type="Pfam" id="PF12323"/>
    </source>
</evidence>
<gene>
    <name evidence="3" type="ORF">S03H2_06373</name>
</gene>
<feature type="domain" description="Transposase putative helix-turn-helix" evidence="2">
    <location>
        <begin position="1"/>
        <end position="36"/>
    </location>
</feature>
<feature type="domain" description="Probable transposase IS891/IS1136/IS1341" evidence="1">
    <location>
        <begin position="167"/>
        <end position="278"/>
    </location>
</feature>
<dbReference type="Pfam" id="PF12323">
    <property type="entry name" value="HTH_OrfB_IS605"/>
    <property type="match status" value="1"/>
</dbReference>
<accession>X1FEC4</accession>
<sequence>MLRTYKFRLYPNAEFIERMAWTLEQCRWVYNYMLEGLNKQEKIDRLKLQSYLPELKKYYSDLGLQDEYSKALQYEVYRLFSNLKALSELKKNGHKVGKLRFKSKNRFKSFTYNQSGFEVIKTGNRLDKLHLSKIGDIPIRMYREVEGARKQVTVKRYPSGKWFAFLMVEQPSKPCVSKIEKIIGIDVGLSDFSSDSDKYIVDNLHFLKEDLKKLRCEQQKLSRMKLRSKNYGKQRKKVALLHEKIVNKRDDFLHKLSRYYVDAYDLICSEDLNIKQMIGSVENDTTLTRRQRKQRR</sequence>
<reference evidence="3" key="1">
    <citation type="journal article" date="2014" name="Front. Microbiol.">
        <title>High frequency of phylogenetically diverse reductive dehalogenase-homologous genes in deep subseafloor sedimentary metagenomes.</title>
        <authorList>
            <person name="Kawai M."/>
            <person name="Futagami T."/>
            <person name="Toyoda A."/>
            <person name="Takaki Y."/>
            <person name="Nishi S."/>
            <person name="Hori S."/>
            <person name="Arai W."/>
            <person name="Tsubouchi T."/>
            <person name="Morono Y."/>
            <person name="Uchiyama I."/>
            <person name="Ito T."/>
            <person name="Fujiyama A."/>
            <person name="Inagaki F."/>
            <person name="Takami H."/>
        </authorList>
    </citation>
    <scope>NUCLEOTIDE SEQUENCE</scope>
    <source>
        <strain evidence="3">Expedition CK06-06</strain>
    </source>
</reference>
<dbReference type="Pfam" id="PF01385">
    <property type="entry name" value="OrfB_IS605"/>
    <property type="match status" value="1"/>
</dbReference>
<comment type="caution">
    <text evidence="3">The sequence shown here is derived from an EMBL/GenBank/DDBJ whole genome shotgun (WGS) entry which is preliminary data.</text>
</comment>
<name>X1FEC4_9ZZZZ</name>
<feature type="non-terminal residue" evidence="3">
    <location>
        <position position="296"/>
    </location>
</feature>
<dbReference type="AlphaFoldDB" id="X1FEC4"/>
<protein>
    <recommendedName>
        <fullName evidence="4">Transposase IS891/IS1136/IS1341 domain-containing protein</fullName>
    </recommendedName>
</protein>
<evidence type="ECO:0008006" key="4">
    <source>
        <dbReference type="Google" id="ProtNLM"/>
    </source>
</evidence>
<proteinExistence type="predicted"/>
<evidence type="ECO:0000313" key="3">
    <source>
        <dbReference type="EMBL" id="GAH30890.1"/>
    </source>
</evidence>
<evidence type="ECO:0000259" key="1">
    <source>
        <dbReference type="Pfam" id="PF01385"/>
    </source>
</evidence>
<dbReference type="InterPro" id="IPR001959">
    <property type="entry name" value="Transposase"/>
</dbReference>
<dbReference type="InterPro" id="IPR021027">
    <property type="entry name" value="Transposase_put_HTH"/>
</dbReference>
<dbReference type="NCBIfam" id="NF040570">
    <property type="entry name" value="guided_TnpB"/>
    <property type="match status" value="1"/>
</dbReference>
<dbReference type="EMBL" id="BARU01002779">
    <property type="protein sequence ID" value="GAH30890.1"/>
    <property type="molecule type" value="Genomic_DNA"/>
</dbReference>